<name>A0ABM8QZ78_9BACT</name>
<reference evidence="1 2" key="1">
    <citation type="submission" date="2021-02" db="EMBL/GenBank/DDBJ databases">
        <authorList>
            <person name="Han P."/>
        </authorList>
    </citation>
    <scope>NUCLEOTIDE SEQUENCE [LARGE SCALE GENOMIC DNA]</scope>
    <source>
        <strain evidence="1">Candidatus Nitrospira sp. ZN2</strain>
    </source>
</reference>
<proteinExistence type="predicted"/>
<comment type="caution">
    <text evidence="1">The sequence shown here is derived from an EMBL/GenBank/DDBJ whole genome shotgun (WGS) entry which is preliminary data.</text>
</comment>
<accession>A0ABM8QZ78</accession>
<evidence type="ECO:0008006" key="3">
    <source>
        <dbReference type="Google" id="ProtNLM"/>
    </source>
</evidence>
<organism evidence="1 2">
    <name type="scientific">Nitrospira defluvii</name>
    <dbReference type="NCBI Taxonomy" id="330214"/>
    <lineage>
        <taxon>Bacteria</taxon>
        <taxon>Pseudomonadati</taxon>
        <taxon>Nitrospirota</taxon>
        <taxon>Nitrospiria</taxon>
        <taxon>Nitrospirales</taxon>
        <taxon>Nitrospiraceae</taxon>
        <taxon>Nitrospira</taxon>
    </lineage>
</organism>
<evidence type="ECO:0000313" key="2">
    <source>
        <dbReference type="Proteomes" id="UP000675880"/>
    </source>
</evidence>
<keyword evidence="2" id="KW-1185">Reference proteome</keyword>
<protein>
    <recommendedName>
        <fullName evidence="3">Transposase</fullName>
    </recommendedName>
</protein>
<gene>
    <name evidence="1" type="ORF">NSPZN2_100035</name>
</gene>
<dbReference type="Proteomes" id="UP000675880">
    <property type="component" value="Unassembled WGS sequence"/>
</dbReference>
<sequence length="78" mass="8640">MRQTTVTQDSALKAVVAGLLSFDRRDLGQRGCRRGAFMIENLKRVGETAILPRRTGADRHCAMSIRLLLGTSCVRIHS</sequence>
<dbReference type="EMBL" id="CAJNBJ010000002">
    <property type="protein sequence ID" value="CAE6724605.1"/>
    <property type="molecule type" value="Genomic_DNA"/>
</dbReference>
<evidence type="ECO:0000313" key="1">
    <source>
        <dbReference type="EMBL" id="CAE6724605.1"/>
    </source>
</evidence>